<dbReference type="PANTHER" id="PTHR30388:SF4">
    <property type="entry name" value="MOLYBDENUM COFACTOR INSERTION CHAPERONE PAOD"/>
    <property type="match status" value="1"/>
</dbReference>
<dbReference type="OrthoDB" id="9815497at2"/>
<dbReference type="AlphaFoldDB" id="A0A4P7XIN8"/>
<accession>A0A4P7XIN8</accession>
<evidence type="ECO:0000256" key="1">
    <source>
        <dbReference type="SAM" id="MobiDB-lite"/>
    </source>
</evidence>
<feature type="region of interest" description="Disordered" evidence="1">
    <location>
        <begin position="1"/>
        <end position="30"/>
    </location>
</feature>
<name>A0A4P7XIN8_9ALTE</name>
<evidence type="ECO:0000313" key="3">
    <source>
        <dbReference type="EMBL" id="QCF26394.1"/>
    </source>
</evidence>
<dbReference type="Proteomes" id="UP000298049">
    <property type="component" value="Chromosome"/>
</dbReference>
<dbReference type="Gene3D" id="3.40.50.720">
    <property type="entry name" value="NAD(P)-binding Rossmann-like Domain"/>
    <property type="match status" value="1"/>
</dbReference>
<keyword evidence="4" id="KW-1185">Reference proteome</keyword>
<dbReference type="EMBL" id="CP031093">
    <property type="protein sequence ID" value="QCF26394.1"/>
    <property type="molecule type" value="Genomic_DNA"/>
</dbReference>
<organism evidence="3 4">
    <name type="scientific">Hydrocarboniclastica marina</name>
    <dbReference type="NCBI Taxonomy" id="2259620"/>
    <lineage>
        <taxon>Bacteria</taxon>
        <taxon>Pseudomonadati</taxon>
        <taxon>Pseudomonadota</taxon>
        <taxon>Gammaproteobacteria</taxon>
        <taxon>Alteromonadales</taxon>
        <taxon>Alteromonadaceae</taxon>
        <taxon>Hydrocarboniclastica</taxon>
    </lineage>
</organism>
<dbReference type="InterPro" id="IPR052698">
    <property type="entry name" value="MoCofactor_Util/Proc"/>
</dbReference>
<dbReference type="KEGG" id="hmi:soil367_10845"/>
<dbReference type="InterPro" id="IPR027051">
    <property type="entry name" value="XdhC_Rossmann_dom"/>
</dbReference>
<reference evidence="3 4" key="1">
    <citation type="submission" date="2018-07" db="EMBL/GenBank/DDBJ databases">
        <title>Marsedoiliclastica nanhaica gen. nov. sp. nov., a novel marine hydrocarbonoclastic bacterium isolated from an in-situ enriched hydrocarbon-degrading consortium in deep-sea sediment.</title>
        <authorList>
            <person name="Dong C."/>
            <person name="Ma T."/>
            <person name="Liu R."/>
            <person name="Shao Z."/>
        </authorList>
    </citation>
    <scope>NUCLEOTIDE SEQUENCE [LARGE SCALE GENOMIC DNA]</scope>
    <source>
        <strain evidence="4">soil36-7</strain>
    </source>
</reference>
<gene>
    <name evidence="3" type="ORF">soil367_10845</name>
</gene>
<dbReference type="PANTHER" id="PTHR30388">
    <property type="entry name" value="ALDEHYDE OXIDOREDUCTASE MOLYBDENUM COFACTOR ASSEMBLY PROTEIN"/>
    <property type="match status" value="1"/>
</dbReference>
<feature type="domain" description="XdhC Rossmann" evidence="2">
    <location>
        <begin position="201"/>
        <end position="342"/>
    </location>
</feature>
<proteinExistence type="predicted"/>
<evidence type="ECO:0000259" key="2">
    <source>
        <dbReference type="Pfam" id="PF13478"/>
    </source>
</evidence>
<protein>
    <recommendedName>
        <fullName evidence="2">XdhC Rossmann domain-containing protein</fullName>
    </recommendedName>
</protein>
<feature type="compositionally biased region" description="Low complexity" evidence="1">
    <location>
        <begin position="7"/>
        <end position="17"/>
    </location>
</feature>
<dbReference type="Pfam" id="PF13478">
    <property type="entry name" value="XdhC_C"/>
    <property type="match status" value="1"/>
</dbReference>
<sequence length="356" mass="37812">MARSELRSAQASAAAAEGDPQRLGPRHSGPVCSAGRTTNLDVIDAVVGWLEAGHGCWLATVVENTPGMACPPGTLLGISDAAEKDDGQICNLEAELLQRSCTGASGQNWPQLIEHTVVADEQAKYCLAGPGRTVLVIERHEAAGSLEHFRGLQEGLGRRERLIRRVDRVSGSASIEQPRPMALVELDAAALWHKLDPTTRLTIVGAGEIARVLALFASACGLDVTLVEPRQAFARCWGETGVKLEQRDPADALASGLADACSAVVVLTDAPELEHPALVTALQSSAFYIGALGTRQSAALRRQRLFEAGVGKNQLPRLHSPIGFEIGSETPAEIAAAIMAQLLAERHRLMRRAVSL</sequence>
<evidence type="ECO:0000313" key="4">
    <source>
        <dbReference type="Proteomes" id="UP000298049"/>
    </source>
</evidence>